<dbReference type="HOGENOM" id="CLU_020248_2_0_9"/>
<protein>
    <submittedName>
        <fullName evidence="2">Uncharacterized protein</fullName>
    </submittedName>
</protein>
<name>S0JRR9_9ENTE</name>
<feature type="transmembrane region" description="Helical" evidence="1">
    <location>
        <begin position="187"/>
        <end position="207"/>
    </location>
</feature>
<feature type="transmembrane region" description="Helical" evidence="1">
    <location>
        <begin position="336"/>
        <end position="357"/>
    </location>
</feature>
<comment type="caution">
    <text evidence="2">The sequence shown here is derived from an EMBL/GenBank/DDBJ whole genome shotgun (WGS) entry which is preliminary data.</text>
</comment>
<feature type="transmembrane region" description="Helical" evidence="1">
    <location>
        <begin position="464"/>
        <end position="490"/>
    </location>
</feature>
<feature type="transmembrane region" description="Helical" evidence="1">
    <location>
        <begin position="394"/>
        <end position="414"/>
    </location>
</feature>
<evidence type="ECO:0000313" key="3">
    <source>
        <dbReference type="Proteomes" id="UP000014136"/>
    </source>
</evidence>
<evidence type="ECO:0000313" key="2">
    <source>
        <dbReference type="EMBL" id="EOT30603.1"/>
    </source>
</evidence>
<dbReference type="RefSeq" id="WP_016174118.1">
    <property type="nucleotide sequence ID" value="NZ_KE136389.1"/>
</dbReference>
<feature type="transmembrane region" description="Helical" evidence="1">
    <location>
        <begin position="238"/>
        <end position="260"/>
    </location>
</feature>
<dbReference type="OrthoDB" id="2176387at2"/>
<feature type="transmembrane region" description="Helical" evidence="1">
    <location>
        <begin position="43"/>
        <end position="64"/>
    </location>
</feature>
<organism evidence="2 3">
    <name type="scientific">Enterococcus saccharolyticus subsp. saccharolyticus ATCC 43076</name>
    <dbReference type="NCBI Taxonomy" id="1139996"/>
    <lineage>
        <taxon>Bacteria</taxon>
        <taxon>Bacillati</taxon>
        <taxon>Bacillota</taxon>
        <taxon>Bacilli</taxon>
        <taxon>Lactobacillales</taxon>
        <taxon>Enterococcaceae</taxon>
        <taxon>Enterococcus</taxon>
    </lineage>
</organism>
<keyword evidence="1" id="KW-1133">Transmembrane helix</keyword>
<feature type="transmembrane region" description="Helical" evidence="1">
    <location>
        <begin position="70"/>
        <end position="93"/>
    </location>
</feature>
<feature type="transmembrane region" description="Helical" evidence="1">
    <location>
        <begin position="309"/>
        <end position="330"/>
    </location>
</feature>
<feature type="transmembrane region" description="Helical" evidence="1">
    <location>
        <begin position="144"/>
        <end position="175"/>
    </location>
</feature>
<dbReference type="eggNOG" id="ENOG502ZAPV">
    <property type="taxonomic scope" value="Bacteria"/>
</dbReference>
<dbReference type="Proteomes" id="UP000014136">
    <property type="component" value="Unassembled WGS sequence"/>
</dbReference>
<evidence type="ECO:0000256" key="1">
    <source>
        <dbReference type="SAM" id="Phobius"/>
    </source>
</evidence>
<feature type="transmembrane region" description="Helical" evidence="1">
    <location>
        <begin position="420"/>
        <end position="443"/>
    </location>
</feature>
<proteinExistence type="predicted"/>
<gene>
    <name evidence="2" type="ORF">OMQ_00307</name>
</gene>
<keyword evidence="3" id="KW-1185">Reference proteome</keyword>
<dbReference type="STRING" id="41997.RV16_GL000496"/>
<keyword evidence="1" id="KW-0472">Membrane</keyword>
<accession>S0JRR9</accession>
<dbReference type="EMBL" id="AHYT01000001">
    <property type="protein sequence ID" value="EOT30603.1"/>
    <property type="molecule type" value="Genomic_DNA"/>
</dbReference>
<feature type="transmembrane region" description="Helical" evidence="1">
    <location>
        <begin position="113"/>
        <end position="138"/>
    </location>
</feature>
<dbReference type="AlphaFoldDB" id="S0JRR9"/>
<keyword evidence="1" id="KW-0812">Transmembrane</keyword>
<feature type="transmembrane region" description="Helical" evidence="1">
    <location>
        <begin position="496"/>
        <end position="517"/>
    </location>
</feature>
<dbReference type="PATRIC" id="fig|1139996.3.peg.300"/>
<sequence length="527" mass="59378">MNKTQLAELLKVNLRYANPQTTNKARKAGKSGAQLTRYIMNQYLLSGVIFIAIYGLTMFAIDFSQMPGFFTYYVALFGIIAFSQGISAIYNVFFESRDLAGYLPLPFRQLDIFLAKIMIVTLTIVPFTLPVLIVFIMAGMRSGVFVVLAIVLALILFVLYLSLVFSVCSFIVFGLTRTKFFKKHKQLVTTLLLVVSVGIAVVGILVMNSQSGDMSYEMVDRGTIALLLPFFYITTKPFSLVALLSFLGLIGLNVLSMYLIKLTLLPKMYEQLLDASPGIVSTKRKHKPNQSLRQLLFSYNSQLIRDPNLIMQVFSNSILMPLIFIIAFAVTGQFNLNFLGIEFMGVCFTVGIVLASLSVNPMSFVANIISLDKDNFLFVRSLPLSMTMYLKEKFRFACLIQLVINAVIVLAMGISFRLSLLLLASALLGNLLATYLLSLRYFARDYRLLLLDWTNISQLFTRGSGNVGLVLLMMGTIFVSAILLVLYSIGVMMYPFWWLNVPIMLLLAIGGVCWHVYYQRHFWQRFD</sequence>
<reference evidence="2 3" key="1">
    <citation type="submission" date="2013-03" db="EMBL/GenBank/DDBJ databases">
        <title>The Genome Sequence of Enterococcus saccharolyticus ATCC_43076 (Illumina only assembly).</title>
        <authorList>
            <consortium name="The Broad Institute Genomics Platform"/>
            <consortium name="The Broad Institute Genome Sequencing Center for Infectious Disease"/>
            <person name="Earl A."/>
            <person name="Russ C."/>
            <person name="Gilmore M."/>
            <person name="Surin D."/>
            <person name="Walker B."/>
            <person name="Young S."/>
            <person name="Zeng Q."/>
            <person name="Gargeya S."/>
            <person name="Fitzgerald M."/>
            <person name="Haas B."/>
            <person name="Abouelleil A."/>
            <person name="Allen A.W."/>
            <person name="Alvarado L."/>
            <person name="Arachchi H.M."/>
            <person name="Berlin A.M."/>
            <person name="Chapman S.B."/>
            <person name="Gainer-Dewar J."/>
            <person name="Goldberg J."/>
            <person name="Griggs A."/>
            <person name="Gujja S."/>
            <person name="Hansen M."/>
            <person name="Howarth C."/>
            <person name="Imamovic A."/>
            <person name="Ireland A."/>
            <person name="Larimer J."/>
            <person name="McCowan C."/>
            <person name="Murphy C."/>
            <person name="Pearson M."/>
            <person name="Poon T.W."/>
            <person name="Priest M."/>
            <person name="Roberts A."/>
            <person name="Saif S."/>
            <person name="Shea T."/>
            <person name="Sisk P."/>
            <person name="Sykes S."/>
            <person name="Wortman J."/>
            <person name="Nusbaum C."/>
            <person name="Birren B."/>
        </authorList>
    </citation>
    <scope>NUCLEOTIDE SEQUENCE [LARGE SCALE GENOMIC DNA]</scope>
    <source>
        <strain evidence="2 3">ATCC 43076</strain>
    </source>
</reference>